<keyword evidence="4" id="KW-0804">Transcription</keyword>
<name>A0A9I9CN35_CUCME</name>
<dbReference type="InterPro" id="IPR003657">
    <property type="entry name" value="WRKY_dom"/>
</dbReference>
<feature type="region of interest" description="Disordered" evidence="6">
    <location>
        <begin position="43"/>
        <end position="73"/>
    </location>
</feature>
<dbReference type="RefSeq" id="XP_008437983.2">
    <property type="nucleotide sequence ID" value="XM_008439761.3"/>
</dbReference>
<feature type="domain" description="WRKY" evidence="7">
    <location>
        <begin position="87"/>
        <end position="152"/>
    </location>
</feature>
<sequence length="179" mass="20963">MEEEHHQLQQPSPPPPPCSDPLATSLEIDWIAVLYGQEAIGDLPPASSTCESSERRRDEEKTNRRKNGGRRWRKAAGRRRFEFQTRSTEDILDDGYRWRKYGQKAVKHSLYPRSYYKCTYVTCNVKKQIQRLSKDRSIVVTTYEGIHNHPSHILMQTLTPLLKQIHTSFPLSKLFMNYN</sequence>
<protein>
    <recommendedName>
        <fullName evidence="7">WRKY domain-containing protein</fullName>
    </recommendedName>
</protein>
<keyword evidence="3" id="KW-0238">DNA-binding</keyword>
<keyword evidence="2" id="KW-0805">Transcription regulation</keyword>
<feature type="compositionally biased region" description="Basic residues" evidence="6">
    <location>
        <begin position="63"/>
        <end position="73"/>
    </location>
</feature>
<dbReference type="SMART" id="SM00774">
    <property type="entry name" value="WRKY"/>
    <property type="match status" value="1"/>
</dbReference>
<evidence type="ECO:0000313" key="8">
    <source>
        <dbReference type="EnsemblPlants" id="MELO3C006078.2.1"/>
    </source>
</evidence>
<reference evidence="8" key="1">
    <citation type="submission" date="2023-03" db="UniProtKB">
        <authorList>
            <consortium name="EnsemblPlants"/>
        </authorList>
    </citation>
    <scope>IDENTIFICATION</scope>
</reference>
<organism evidence="8">
    <name type="scientific">Cucumis melo</name>
    <name type="common">Muskmelon</name>
    <dbReference type="NCBI Taxonomy" id="3656"/>
    <lineage>
        <taxon>Eukaryota</taxon>
        <taxon>Viridiplantae</taxon>
        <taxon>Streptophyta</taxon>
        <taxon>Embryophyta</taxon>
        <taxon>Tracheophyta</taxon>
        <taxon>Spermatophyta</taxon>
        <taxon>Magnoliopsida</taxon>
        <taxon>eudicotyledons</taxon>
        <taxon>Gunneridae</taxon>
        <taxon>Pentapetalae</taxon>
        <taxon>rosids</taxon>
        <taxon>fabids</taxon>
        <taxon>Cucurbitales</taxon>
        <taxon>Cucurbitaceae</taxon>
        <taxon>Benincaseae</taxon>
        <taxon>Cucumis</taxon>
    </lineage>
</organism>
<dbReference type="SUPFAM" id="SSF118290">
    <property type="entry name" value="WRKY DNA-binding domain"/>
    <property type="match status" value="1"/>
</dbReference>
<evidence type="ECO:0000256" key="4">
    <source>
        <dbReference type="ARBA" id="ARBA00023163"/>
    </source>
</evidence>
<feature type="region of interest" description="Disordered" evidence="6">
    <location>
        <begin position="1"/>
        <end position="23"/>
    </location>
</feature>
<evidence type="ECO:0000259" key="7">
    <source>
        <dbReference type="PROSITE" id="PS50811"/>
    </source>
</evidence>
<evidence type="ECO:0000256" key="5">
    <source>
        <dbReference type="ARBA" id="ARBA00023242"/>
    </source>
</evidence>
<dbReference type="Pfam" id="PF03106">
    <property type="entry name" value="WRKY"/>
    <property type="match status" value="1"/>
</dbReference>
<evidence type="ECO:0000256" key="3">
    <source>
        <dbReference type="ARBA" id="ARBA00023125"/>
    </source>
</evidence>
<keyword evidence="5" id="KW-0539">Nucleus</keyword>
<dbReference type="InterPro" id="IPR044810">
    <property type="entry name" value="WRKY_plant"/>
</dbReference>
<accession>A0A9I9CN35</accession>
<dbReference type="eggNOG" id="ENOG502RXZS">
    <property type="taxonomic scope" value="Eukaryota"/>
</dbReference>
<dbReference type="Gene3D" id="2.20.25.80">
    <property type="entry name" value="WRKY domain"/>
    <property type="match status" value="1"/>
</dbReference>
<evidence type="ECO:0000256" key="2">
    <source>
        <dbReference type="ARBA" id="ARBA00023015"/>
    </source>
</evidence>
<gene>
    <name evidence="8" type="primary">103483240</name>
</gene>
<dbReference type="EnsemblPlants" id="MELO3C006078.2.1">
    <property type="protein sequence ID" value="MELO3C006078.2.1"/>
    <property type="gene ID" value="MELO3C006078.2"/>
</dbReference>
<feature type="compositionally biased region" description="Basic and acidic residues" evidence="6">
    <location>
        <begin position="52"/>
        <end position="62"/>
    </location>
</feature>
<dbReference type="PROSITE" id="PS50811">
    <property type="entry name" value="WRKY"/>
    <property type="match status" value="1"/>
</dbReference>
<dbReference type="PANTHER" id="PTHR31221:SF111">
    <property type="entry name" value="WRKY TRANSCRIPTION FACTOR 43-RELATED"/>
    <property type="match status" value="1"/>
</dbReference>
<dbReference type="PANTHER" id="PTHR31221">
    <property type="entry name" value="WRKY TRANSCRIPTION FACTOR PROTEIN 1-RELATED"/>
    <property type="match status" value="1"/>
</dbReference>
<dbReference type="InterPro" id="IPR036576">
    <property type="entry name" value="WRKY_dom_sf"/>
</dbReference>
<evidence type="ECO:0000256" key="6">
    <source>
        <dbReference type="SAM" id="MobiDB-lite"/>
    </source>
</evidence>
<proteinExistence type="predicted"/>
<comment type="subcellular location">
    <subcellularLocation>
        <location evidence="1">Nucleus</location>
    </subcellularLocation>
</comment>
<evidence type="ECO:0000256" key="1">
    <source>
        <dbReference type="ARBA" id="ARBA00004123"/>
    </source>
</evidence>